<dbReference type="InterPro" id="IPR013096">
    <property type="entry name" value="Cupin_2"/>
</dbReference>
<dbReference type="CDD" id="cd02209">
    <property type="entry name" value="cupin_XRE_C"/>
    <property type="match status" value="1"/>
</dbReference>
<dbReference type="Gene3D" id="2.60.120.10">
    <property type="entry name" value="Jelly Rolls"/>
    <property type="match status" value="1"/>
</dbReference>
<dbReference type="InterPro" id="IPR001387">
    <property type="entry name" value="Cro/C1-type_HTH"/>
</dbReference>
<evidence type="ECO:0000256" key="2">
    <source>
        <dbReference type="SAM" id="MobiDB-lite"/>
    </source>
</evidence>
<protein>
    <submittedName>
        <fullName evidence="4">XRE family transcriptional regulator</fullName>
    </submittedName>
</protein>
<reference evidence="5" key="1">
    <citation type="submission" date="2023-07" db="EMBL/GenBank/DDBJ databases">
        <title>Ancylobacter moscoviensis sp. nov., facultatively methylotrophic bacteria from activated sludge and the reclassification of Starkeya novella (Starkey 1934) Kelly et al. 2000 as Ancylobacter novellus comb. nov., Starkeya koreensis Im et al. 2006 as Ancylobacter koreensis comb.nov., Angulomicrobium tetraedrale Vasil'eva et al. 1986 as Ancylobacter tetraedralis comb. nov., Angulomicrobium amanitiforme Fritz et al. 2004 as Ancylobacter amanitiformis comb. nov. and Methylorhabdus multivorans Doronina et al. 1996 as Ancylobacter multivorans comb. nov. and emended description of the genus Ancylobacter.</title>
        <authorList>
            <person name="Doronina N."/>
            <person name="Chemodurova A."/>
            <person name="Grouzdev D."/>
            <person name="Koziaeva V."/>
            <person name="Shi W."/>
            <person name="Wu L."/>
            <person name="Kaparullina E."/>
        </authorList>
    </citation>
    <scope>NUCLEOTIDE SEQUENCE [LARGE SCALE GENOMIC DNA]</scope>
    <source>
        <strain evidence="5">Jip08</strain>
    </source>
</reference>
<dbReference type="PANTHER" id="PTHR46797:SF20">
    <property type="entry name" value="BLR4304 PROTEIN"/>
    <property type="match status" value="1"/>
</dbReference>
<name>A0ABT0DRE3_9HYPH</name>
<evidence type="ECO:0000313" key="4">
    <source>
        <dbReference type="EMBL" id="MCK0209749.1"/>
    </source>
</evidence>
<dbReference type="InterPro" id="IPR011051">
    <property type="entry name" value="RmlC_Cupin_sf"/>
</dbReference>
<feature type="region of interest" description="Disordered" evidence="2">
    <location>
        <begin position="222"/>
        <end position="242"/>
    </location>
</feature>
<dbReference type="EMBL" id="JALKCG010000008">
    <property type="protein sequence ID" value="MCK0209749.1"/>
    <property type="molecule type" value="Genomic_DNA"/>
</dbReference>
<dbReference type="InterPro" id="IPR010982">
    <property type="entry name" value="Lambda_DNA-bd_dom_sf"/>
</dbReference>
<keyword evidence="1" id="KW-0238">DNA-binding</keyword>
<organism evidence="4 5">
    <name type="scientific">Ancylobacter koreensis</name>
    <dbReference type="NCBI Taxonomy" id="266121"/>
    <lineage>
        <taxon>Bacteria</taxon>
        <taxon>Pseudomonadati</taxon>
        <taxon>Pseudomonadota</taxon>
        <taxon>Alphaproteobacteria</taxon>
        <taxon>Hyphomicrobiales</taxon>
        <taxon>Xanthobacteraceae</taxon>
        <taxon>Ancylobacter</taxon>
    </lineage>
</organism>
<dbReference type="SUPFAM" id="SSF47413">
    <property type="entry name" value="lambda repressor-like DNA-binding domains"/>
    <property type="match status" value="1"/>
</dbReference>
<proteinExistence type="predicted"/>
<evidence type="ECO:0000256" key="1">
    <source>
        <dbReference type="ARBA" id="ARBA00023125"/>
    </source>
</evidence>
<dbReference type="RefSeq" id="WP_247202247.1">
    <property type="nucleotide sequence ID" value="NZ_JALKCG010000008.1"/>
</dbReference>
<dbReference type="SMART" id="SM00530">
    <property type="entry name" value="HTH_XRE"/>
    <property type="match status" value="1"/>
</dbReference>
<evidence type="ECO:0000313" key="5">
    <source>
        <dbReference type="Proteomes" id="UP001202867"/>
    </source>
</evidence>
<keyword evidence="5" id="KW-1185">Reference proteome</keyword>
<comment type="caution">
    <text evidence="4">The sequence shown here is derived from an EMBL/GenBank/DDBJ whole genome shotgun (WGS) entry which is preliminary data.</text>
</comment>
<dbReference type="Proteomes" id="UP001202867">
    <property type="component" value="Unassembled WGS sequence"/>
</dbReference>
<dbReference type="CDD" id="cd00093">
    <property type="entry name" value="HTH_XRE"/>
    <property type="match status" value="1"/>
</dbReference>
<dbReference type="Pfam" id="PF07883">
    <property type="entry name" value="Cupin_2"/>
    <property type="match status" value="1"/>
</dbReference>
<dbReference type="InterPro" id="IPR050807">
    <property type="entry name" value="TransReg_Diox_bact_type"/>
</dbReference>
<dbReference type="PROSITE" id="PS50943">
    <property type="entry name" value="HTH_CROC1"/>
    <property type="match status" value="1"/>
</dbReference>
<dbReference type="Gene3D" id="1.10.260.40">
    <property type="entry name" value="lambda repressor-like DNA-binding domains"/>
    <property type="match status" value="1"/>
</dbReference>
<accession>A0ABT0DRE3</accession>
<evidence type="ECO:0000259" key="3">
    <source>
        <dbReference type="PROSITE" id="PS50943"/>
    </source>
</evidence>
<dbReference type="PANTHER" id="PTHR46797">
    <property type="entry name" value="HTH-TYPE TRANSCRIPTIONAL REGULATOR"/>
    <property type="match status" value="1"/>
</dbReference>
<dbReference type="Pfam" id="PF01381">
    <property type="entry name" value="HTH_3"/>
    <property type="match status" value="1"/>
</dbReference>
<sequence>MADQDPPTASEAPELGKLLRDRRAHHNWTLADVSSMTGISTSTLSKIENGLLSPTFDKILQLSRGLGVEIADLFDPPATAKNAPAFVVARRSVSRHYDGQQLDTKYYTYRYLCSDVAHKRIIPIYVEIRAKTLEEAGEMTSHVGEEFVHVLKGGIMLYTEYYEPIELAAGDSVYLDSTMKHAYVSLTDAPSEIMITCSSATPNLAQTLREIIKDKILAEGGKAAALPEPAGQSQKKPRTPRR</sequence>
<gene>
    <name evidence="4" type="ORF">MWN33_17075</name>
</gene>
<feature type="domain" description="HTH cro/C1-type" evidence="3">
    <location>
        <begin position="19"/>
        <end position="73"/>
    </location>
</feature>
<dbReference type="InterPro" id="IPR014710">
    <property type="entry name" value="RmlC-like_jellyroll"/>
</dbReference>
<dbReference type="SUPFAM" id="SSF51182">
    <property type="entry name" value="RmlC-like cupins"/>
    <property type="match status" value="1"/>
</dbReference>